<dbReference type="GO" id="GO:0004813">
    <property type="term" value="F:alanine-tRNA ligase activity"/>
    <property type="evidence" value="ECO:0007669"/>
    <property type="project" value="InterPro"/>
</dbReference>
<evidence type="ECO:0000256" key="3">
    <source>
        <dbReference type="ARBA" id="ARBA00008429"/>
    </source>
</evidence>
<evidence type="ECO:0000256" key="2">
    <source>
        <dbReference type="ARBA" id="ARBA00004496"/>
    </source>
</evidence>
<dbReference type="Pfam" id="PF07973">
    <property type="entry name" value="tRNA_SAD"/>
    <property type="match status" value="1"/>
</dbReference>
<evidence type="ECO:0000259" key="6">
    <source>
        <dbReference type="PROSITE" id="PS50860"/>
    </source>
</evidence>
<dbReference type="Pfam" id="PF01411">
    <property type="entry name" value="tRNA-synt_2c"/>
    <property type="match status" value="1"/>
</dbReference>
<dbReference type="Gene3D" id="2.40.30.130">
    <property type="match status" value="1"/>
</dbReference>
<keyword evidence="5" id="KW-0862">Zinc</keyword>
<dbReference type="PANTHER" id="PTHR43462:SF1">
    <property type="entry name" value="ALANYL-TRNA EDITING PROTEIN AARSD1"/>
    <property type="match status" value="1"/>
</dbReference>
<dbReference type="GO" id="GO:0005524">
    <property type="term" value="F:ATP binding"/>
    <property type="evidence" value="ECO:0007669"/>
    <property type="project" value="InterPro"/>
</dbReference>
<sequence>MSVLSSAKRSGVSTIVGLLACQKDPYLQTLKTKVLSCEQVTDKSGNVNGYEVELEDTVLFPEGGGQPYDTGMINDVKVHNVQRDGLTAVHLMDSPVEPGTEVSVKVDWNRRLDHMQQHTGQHLLSAVLDKRKIETLSWNLGAKFCYIELPRKLSQDEVNEVQAEVNEYIRAALPIRLAVNEDANGVEHSIPEDYDLSKGVVRVVHIGDLDSNPCCGTHLKSTADISALSLLHSMPIRGTNSRLFFIAGERVNKYASEAHDILRRAGAGLSCQPEELEDKINKVNQTLKELYSREKFWSGQVAKLEAAQLKSQLDAGSLAVLHKPEGTMDYLKNVEKELGKFSKGTLVLISGQGKQGGAIVASGENIDKCVEVIKEAVPNVKGGGKGKWQGKVPAWEKGSLDKLLEGLKL</sequence>
<evidence type="ECO:0000256" key="4">
    <source>
        <dbReference type="ARBA" id="ARBA00022723"/>
    </source>
</evidence>
<evidence type="ECO:0000256" key="1">
    <source>
        <dbReference type="ARBA" id="ARBA00001947"/>
    </source>
</evidence>
<dbReference type="GO" id="GO:0005737">
    <property type="term" value="C:cytoplasm"/>
    <property type="evidence" value="ECO:0007669"/>
    <property type="project" value="UniProtKB-SubCell"/>
</dbReference>
<dbReference type="InterPro" id="IPR018163">
    <property type="entry name" value="Thr/Ala-tRNA-synth_IIc_edit"/>
</dbReference>
<feature type="domain" description="Alanyl-transfer RNA synthetases family profile" evidence="6">
    <location>
        <begin position="1"/>
        <end position="257"/>
    </location>
</feature>
<dbReference type="SUPFAM" id="SSF55186">
    <property type="entry name" value="ThrRS/AlaRS common domain"/>
    <property type="match status" value="1"/>
</dbReference>
<dbReference type="InterPro" id="IPR012947">
    <property type="entry name" value="tRNA_SAD"/>
</dbReference>
<reference evidence="7" key="1">
    <citation type="submission" date="2014-02" db="EMBL/GenBank/DDBJ databases">
        <authorList>
            <person name="Genoscope - CEA"/>
        </authorList>
    </citation>
    <scope>NUCLEOTIDE SEQUENCE</scope>
    <source>
        <strain evidence="7">LS3</strain>
    </source>
</reference>
<dbReference type="GO" id="GO:0006419">
    <property type="term" value="P:alanyl-tRNA aminoacylation"/>
    <property type="evidence" value="ECO:0007669"/>
    <property type="project" value="InterPro"/>
</dbReference>
<reference evidence="7" key="2">
    <citation type="submission" date="2014-06" db="EMBL/GenBank/DDBJ databases">
        <title>The complete genome of Blastobotrys (Arxula) adeninivorans LS3 - a yeast of biotechnological interest.</title>
        <authorList>
            <person name="Kunze G."/>
            <person name="Gaillardin C."/>
            <person name="Czernicka M."/>
            <person name="Durrens P."/>
            <person name="Martin T."/>
            <person name="Boer E."/>
            <person name="Gabaldon T."/>
            <person name="Cruz J."/>
            <person name="Talla E."/>
            <person name="Marck C."/>
            <person name="Goffeau A."/>
            <person name="Barbe V."/>
            <person name="Baret P."/>
            <person name="Baronian K."/>
            <person name="Beier S."/>
            <person name="Bleykasten C."/>
            <person name="Bode R."/>
            <person name="Casaregola S."/>
            <person name="Despons L."/>
            <person name="Fairhead C."/>
            <person name="Giersberg M."/>
            <person name="Gierski P."/>
            <person name="Hahnel U."/>
            <person name="Hartmann A."/>
            <person name="Jankowska D."/>
            <person name="Jubin C."/>
            <person name="Jung P."/>
            <person name="Lafontaine I."/>
            <person name="Leh-Louis V."/>
            <person name="Lemaire M."/>
            <person name="Marcet-Houben M."/>
            <person name="Mascher M."/>
            <person name="Morel G."/>
            <person name="Richard G.-F."/>
            <person name="Riechen J."/>
            <person name="Sacerdot C."/>
            <person name="Sarkar A."/>
            <person name="Savel G."/>
            <person name="Schacherer J."/>
            <person name="Sherman D."/>
            <person name="Straub M.-L."/>
            <person name="Stein N."/>
            <person name="Thierry A."/>
            <person name="Trautwein-Schult A."/>
            <person name="Westhof E."/>
            <person name="Worch S."/>
            <person name="Dujon B."/>
            <person name="Souciet J.-L."/>
            <person name="Wincker P."/>
            <person name="Scholz U."/>
            <person name="Neuveglise N."/>
        </authorList>
    </citation>
    <scope>NUCLEOTIDE SEQUENCE</scope>
    <source>
        <strain evidence="7">LS3</strain>
    </source>
</reference>
<gene>
    <name evidence="7" type="ORF">GNLVRS02_ARAD1C20856g</name>
</gene>
<evidence type="ECO:0000256" key="5">
    <source>
        <dbReference type="ARBA" id="ARBA00022833"/>
    </source>
</evidence>
<proteinExistence type="inferred from homology"/>
<protein>
    <submittedName>
        <fullName evidence="7">ARAD1C20856p</fullName>
    </submittedName>
</protein>
<dbReference type="SUPFAM" id="SSF50447">
    <property type="entry name" value="Translation proteins"/>
    <property type="match status" value="1"/>
</dbReference>
<comment type="subcellular location">
    <subcellularLocation>
        <location evidence="2">Cytoplasm</location>
    </subcellularLocation>
</comment>
<comment type="cofactor">
    <cofactor evidence="1">
        <name>Zn(2+)</name>
        <dbReference type="ChEBI" id="CHEBI:29105"/>
    </cofactor>
</comment>
<dbReference type="InterPro" id="IPR051335">
    <property type="entry name" value="Alanyl-tRNA_Editing_Enzymes"/>
</dbReference>
<dbReference type="AlphaFoldDB" id="A0A060T1Z6"/>
<evidence type="ECO:0000313" key="7">
    <source>
        <dbReference type="EMBL" id="CDP34804.1"/>
    </source>
</evidence>
<dbReference type="GO" id="GO:0046872">
    <property type="term" value="F:metal ion binding"/>
    <property type="evidence" value="ECO:0007669"/>
    <property type="project" value="UniProtKB-KW"/>
</dbReference>
<dbReference type="GO" id="GO:0002196">
    <property type="term" value="F:Ser-tRNA(Ala) deacylase activity"/>
    <property type="evidence" value="ECO:0007669"/>
    <property type="project" value="TreeGrafter"/>
</dbReference>
<comment type="similarity">
    <text evidence="3">Belongs to the class-II aminoacyl-tRNA synthetase family. Alax-L subfamily.</text>
</comment>
<accession>A0A060T1Z6</accession>
<keyword evidence="4" id="KW-0479">Metal-binding</keyword>
<dbReference type="Gene3D" id="3.30.980.10">
    <property type="entry name" value="Threonyl-trna Synthetase, Chain A, domain 2"/>
    <property type="match status" value="1"/>
</dbReference>
<dbReference type="GO" id="GO:0003676">
    <property type="term" value="F:nucleic acid binding"/>
    <property type="evidence" value="ECO:0007669"/>
    <property type="project" value="InterPro"/>
</dbReference>
<dbReference type="SMART" id="SM00863">
    <property type="entry name" value="tRNA_SAD"/>
    <property type="match status" value="1"/>
</dbReference>
<organism evidence="7">
    <name type="scientific">Blastobotrys adeninivorans</name>
    <name type="common">Yeast</name>
    <name type="synonym">Arxula adeninivorans</name>
    <dbReference type="NCBI Taxonomy" id="409370"/>
    <lineage>
        <taxon>Eukaryota</taxon>
        <taxon>Fungi</taxon>
        <taxon>Dikarya</taxon>
        <taxon>Ascomycota</taxon>
        <taxon>Saccharomycotina</taxon>
        <taxon>Dipodascomycetes</taxon>
        <taxon>Dipodascales</taxon>
        <taxon>Trichomonascaceae</taxon>
        <taxon>Blastobotrys</taxon>
    </lineage>
</organism>
<dbReference type="PhylomeDB" id="A0A060T1Z6"/>
<dbReference type="PANTHER" id="PTHR43462">
    <property type="entry name" value="ALANYL-TRNA EDITING PROTEIN"/>
    <property type="match status" value="1"/>
</dbReference>
<name>A0A060T1Z6_BLAAD</name>
<dbReference type="FunFam" id="2.40.30.130:FF:000003">
    <property type="entry name" value="alanyl-tRNA editing protein Aarsd1"/>
    <property type="match status" value="1"/>
</dbReference>
<dbReference type="PROSITE" id="PS50860">
    <property type="entry name" value="AA_TRNA_LIGASE_II_ALA"/>
    <property type="match status" value="1"/>
</dbReference>
<dbReference type="InterPro" id="IPR018165">
    <property type="entry name" value="Ala-tRNA-synth_IIc_core"/>
</dbReference>
<dbReference type="InterPro" id="IPR009000">
    <property type="entry name" value="Transl_B-barrel_sf"/>
</dbReference>
<dbReference type="InterPro" id="IPR018164">
    <property type="entry name" value="Ala-tRNA-synth_IIc_N"/>
</dbReference>
<dbReference type="EMBL" id="HG937693">
    <property type="protein sequence ID" value="CDP34804.1"/>
    <property type="molecule type" value="Genomic_DNA"/>
</dbReference>